<keyword evidence="6" id="KW-0238">DNA-binding</keyword>
<proteinExistence type="inferred from homology"/>
<keyword evidence="7" id="KW-0456">Lyase</keyword>
<keyword evidence="2 8" id="KW-0645">Protease</keyword>
<dbReference type="PANTHER" id="PTHR13604">
    <property type="entry name" value="DC12-RELATED"/>
    <property type="match status" value="1"/>
</dbReference>
<evidence type="ECO:0000256" key="3">
    <source>
        <dbReference type="ARBA" id="ARBA00022763"/>
    </source>
</evidence>
<dbReference type="Gene3D" id="3.90.1680.10">
    <property type="entry name" value="SOS response associated peptidase-like"/>
    <property type="match status" value="1"/>
</dbReference>
<protein>
    <recommendedName>
        <fullName evidence="8">Abasic site processing protein</fullName>
        <ecNumber evidence="8">3.4.-.-</ecNumber>
    </recommendedName>
</protein>
<dbReference type="EC" id="3.4.-.-" evidence="8"/>
<dbReference type="Pfam" id="PF02586">
    <property type="entry name" value="SRAP"/>
    <property type="match status" value="1"/>
</dbReference>
<accession>A0ABZ3EQ28</accession>
<dbReference type="RefSeq" id="WP_342755906.1">
    <property type="nucleotide sequence ID" value="NZ_CP146256.1"/>
</dbReference>
<evidence type="ECO:0000256" key="1">
    <source>
        <dbReference type="ARBA" id="ARBA00008136"/>
    </source>
</evidence>
<evidence type="ECO:0000256" key="5">
    <source>
        <dbReference type="ARBA" id="ARBA00023124"/>
    </source>
</evidence>
<dbReference type="Proteomes" id="UP001451571">
    <property type="component" value="Chromosome"/>
</dbReference>
<evidence type="ECO:0000313" key="10">
    <source>
        <dbReference type="Proteomes" id="UP001451571"/>
    </source>
</evidence>
<keyword evidence="4 8" id="KW-0378">Hydrolase</keyword>
<comment type="similarity">
    <text evidence="1 8">Belongs to the SOS response-associated peptidase family.</text>
</comment>
<evidence type="ECO:0000256" key="2">
    <source>
        <dbReference type="ARBA" id="ARBA00022670"/>
    </source>
</evidence>
<keyword evidence="3" id="KW-0227">DNA damage</keyword>
<reference evidence="9 10" key="1">
    <citation type="submission" date="2024-02" db="EMBL/GenBank/DDBJ databases">
        <title>Bacterial strain from lacustrine sediment.</title>
        <authorList>
            <person name="Petit C."/>
            <person name="Fadhlaoui K."/>
        </authorList>
    </citation>
    <scope>NUCLEOTIDE SEQUENCE [LARGE SCALE GENOMIC DNA]</scope>
    <source>
        <strain evidence="9 10">IPX-CK</strain>
    </source>
</reference>
<dbReference type="InterPro" id="IPR036590">
    <property type="entry name" value="SRAP-like"/>
</dbReference>
<dbReference type="InterPro" id="IPR003738">
    <property type="entry name" value="SRAP"/>
</dbReference>
<evidence type="ECO:0000256" key="6">
    <source>
        <dbReference type="ARBA" id="ARBA00023125"/>
    </source>
</evidence>
<keyword evidence="10" id="KW-1185">Reference proteome</keyword>
<organism evidence="9 10">
    <name type="scientific">Kineothrix sedimenti</name>
    <dbReference type="NCBI Taxonomy" id="3123317"/>
    <lineage>
        <taxon>Bacteria</taxon>
        <taxon>Bacillati</taxon>
        <taxon>Bacillota</taxon>
        <taxon>Clostridia</taxon>
        <taxon>Lachnospirales</taxon>
        <taxon>Lachnospiraceae</taxon>
        <taxon>Kineothrix</taxon>
    </lineage>
</organism>
<name>A0ABZ3EQ28_9FIRM</name>
<evidence type="ECO:0000256" key="8">
    <source>
        <dbReference type="RuleBase" id="RU364100"/>
    </source>
</evidence>
<evidence type="ECO:0000313" key="9">
    <source>
        <dbReference type="EMBL" id="XAH72288.1"/>
    </source>
</evidence>
<evidence type="ECO:0000256" key="7">
    <source>
        <dbReference type="ARBA" id="ARBA00023239"/>
    </source>
</evidence>
<sequence>MCGRYYIDDEMVNEIEKIVRQVNDKLHHKGDVYPTNTIPVIHGSKESQSVELSNMTWGFPKFNEKGVIINARCETVKEKRTFRDSVRQRRCIIPASGFYEWDKEKNKVRFERRDSSILYMAGVWKSYEDAKRFVILTTQANESVREVHERMPLLLEKNELENWILESDFFDFILLKKLPQLKQIREYEQSKLSF</sequence>
<dbReference type="EMBL" id="CP146256">
    <property type="protein sequence ID" value="XAH72288.1"/>
    <property type="molecule type" value="Genomic_DNA"/>
</dbReference>
<keyword evidence="5" id="KW-0190">Covalent protein-DNA linkage</keyword>
<dbReference type="SUPFAM" id="SSF143081">
    <property type="entry name" value="BB1717-like"/>
    <property type="match status" value="1"/>
</dbReference>
<gene>
    <name evidence="9" type="ORF">V6984_12175</name>
</gene>
<dbReference type="PANTHER" id="PTHR13604:SF0">
    <property type="entry name" value="ABASIC SITE PROCESSING PROTEIN HMCES"/>
    <property type="match status" value="1"/>
</dbReference>
<evidence type="ECO:0000256" key="4">
    <source>
        <dbReference type="ARBA" id="ARBA00022801"/>
    </source>
</evidence>